<reference evidence="1" key="1">
    <citation type="submission" date="2018-02" db="EMBL/GenBank/DDBJ databases">
        <title>Rhizophora mucronata_Transcriptome.</title>
        <authorList>
            <person name="Meera S.P."/>
            <person name="Sreeshan A."/>
            <person name="Augustine A."/>
        </authorList>
    </citation>
    <scope>NUCLEOTIDE SEQUENCE</scope>
    <source>
        <tissue evidence="1">Leaf</tissue>
    </source>
</reference>
<accession>A0A2P2R2K5</accession>
<dbReference type="EMBL" id="GGEC01093001">
    <property type="protein sequence ID" value="MBX73485.1"/>
    <property type="molecule type" value="Transcribed_RNA"/>
</dbReference>
<organism evidence="1">
    <name type="scientific">Rhizophora mucronata</name>
    <name type="common">Asiatic mangrove</name>
    <dbReference type="NCBI Taxonomy" id="61149"/>
    <lineage>
        <taxon>Eukaryota</taxon>
        <taxon>Viridiplantae</taxon>
        <taxon>Streptophyta</taxon>
        <taxon>Embryophyta</taxon>
        <taxon>Tracheophyta</taxon>
        <taxon>Spermatophyta</taxon>
        <taxon>Magnoliopsida</taxon>
        <taxon>eudicotyledons</taxon>
        <taxon>Gunneridae</taxon>
        <taxon>Pentapetalae</taxon>
        <taxon>rosids</taxon>
        <taxon>fabids</taxon>
        <taxon>Malpighiales</taxon>
        <taxon>Rhizophoraceae</taxon>
        <taxon>Rhizophora</taxon>
    </lineage>
</organism>
<name>A0A2P2R2K5_RHIMU</name>
<evidence type="ECO:0000313" key="1">
    <source>
        <dbReference type="EMBL" id="MBX73485.1"/>
    </source>
</evidence>
<proteinExistence type="predicted"/>
<sequence length="15" mass="1754">MHDNYTGRSNSLMVE</sequence>
<protein>
    <submittedName>
        <fullName evidence="1">Uncharacterized protein</fullName>
    </submittedName>
</protein>